<dbReference type="PANTHER" id="PTHR43428">
    <property type="entry name" value="ARSENATE REDUCTASE"/>
    <property type="match status" value="1"/>
</dbReference>
<keyword evidence="1" id="KW-0059">Arsenical resistance</keyword>
<organism evidence="3 4">
    <name type="scientific">Paenibacillus lautus</name>
    <name type="common">Bacillus lautus</name>
    <dbReference type="NCBI Taxonomy" id="1401"/>
    <lineage>
        <taxon>Bacteria</taxon>
        <taxon>Bacillati</taxon>
        <taxon>Bacillota</taxon>
        <taxon>Bacilli</taxon>
        <taxon>Bacillales</taxon>
        <taxon>Paenibacillaceae</taxon>
        <taxon>Paenibacillus</taxon>
    </lineage>
</organism>
<accession>A0A385U027</accession>
<evidence type="ECO:0000313" key="3">
    <source>
        <dbReference type="EMBL" id="AYB48092.1"/>
    </source>
</evidence>
<feature type="domain" description="Phosphotyrosine protein phosphatase I" evidence="2">
    <location>
        <begin position="9"/>
        <end position="140"/>
    </location>
</feature>
<dbReference type="EMBL" id="CP032413">
    <property type="protein sequence ID" value="AYB48092.1"/>
    <property type="molecule type" value="Genomic_DNA"/>
</dbReference>
<dbReference type="Pfam" id="PF01451">
    <property type="entry name" value="LMWPc"/>
    <property type="match status" value="1"/>
</dbReference>
<gene>
    <name evidence="3" type="ORF">D5F53_32745</name>
</gene>
<dbReference type="Gene3D" id="3.40.50.2300">
    <property type="match status" value="1"/>
</dbReference>
<name>A0A385U027_PAELA</name>
<dbReference type="KEGG" id="plw:D5F53_32745"/>
<geneLocation type="plasmid" evidence="3 4">
    <name>pAZOPL1</name>
</geneLocation>
<dbReference type="SMART" id="SM00226">
    <property type="entry name" value="LMWPc"/>
    <property type="match status" value="1"/>
</dbReference>
<keyword evidence="3" id="KW-0614">Plasmid</keyword>
<protein>
    <submittedName>
        <fullName evidence="3">Arsenate reductase</fullName>
    </submittedName>
</protein>
<evidence type="ECO:0000313" key="4">
    <source>
        <dbReference type="Proteomes" id="UP000266552"/>
    </source>
</evidence>
<dbReference type="Proteomes" id="UP000266552">
    <property type="component" value="Plasmid pAZOPL1"/>
</dbReference>
<dbReference type="RefSeq" id="WP_119851446.1">
    <property type="nucleotide sequence ID" value="NZ_JAIFIS010000061.1"/>
</dbReference>
<evidence type="ECO:0000256" key="1">
    <source>
        <dbReference type="ARBA" id="ARBA00022849"/>
    </source>
</evidence>
<dbReference type="GO" id="GO:0046685">
    <property type="term" value="P:response to arsenic-containing substance"/>
    <property type="evidence" value="ECO:0007669"/>
    <property type="project" value="UniProtKB-KW"/>
</dbReference>
<dbReference type="InterPro" id="IPR036196">
    <property type="entry name" value="Ptyr_pPase_sf"/>
</dbReference>
<keyword evidence="4" id="KW-1185">Reference proteome</keyword>
<evidence type="ECO:0000259" key="2">
    <source>
        <dbReference type="SMART" id="SM00226"/>
    </source>
</evidence>
<dbReference type="PANTHER" id="PTHR43428:SF1">
    <property type="entry name" value="ARSENATE REDUCTASE"/>
    <property type="match status" value="1"/>
</dbReference>
<sequence length="150" mass="17556">MRCDMKYPVRVFFLSYHNNYCRSQMAEAFMSFCGRERVRVGSGGILPQQIHPLTFQVMDEVGIPLYRPSSVQIDMVTLIHSDLIVVLCNDRIERCPRFPASYSSIHWNFVDPLVMDTSTILDFRRIRDLIRMHVLELCKQFDLPCSQTSF</sequence>
<dbReference type="SUPFAM" id="SSF52788">
    <property type="entry name" value="Phosphotyrosine protein phosphatases I"/>
    <property type="match status" value="1"/>
</dbReference>
<proteinExistence type="predicted"/>
<dbReference type="AlphaFoldDB" id="A0A385U027"/>
<dbReference type="InterPro" id="IPR023485">
    <property type="entry name" value="Ptyr_pPase"/>
</dbReference>
<reference evidence="3 4" key="1">
    <citation type="submission" date="2018-09" db="EMBL/GenBank/DDBJ databases">
        <title>Genome Sequence of Paenibacillus lautus Strain E7593-69, Azo Dye-Degrading Bacteria, Isolated from Commercial Tattoo Inks.</title>
        <authorList>
            <person name="Nho S.W."/>
            <person name="Kim S.-J."/>
            <person name="Kweon O."/>
            <person name="Cerniglia C.E."/>
        </authorList>
    </citation>
    <scope>NUCLEOTIDE SEQUENCE [LARGE SCALE GENOMIC DNA]</scope>
    <source>
        <strain evidence="3 4">E7593-69</strain>
        <plasmid evidence="3 4">pAZOPL1</plasmid>
    </source>
</reference>